<evidence type="ECO:0000313" key="2">
    <source>
        <dbReference type="Proteomes" id="UP000887159"/>
    </source>
</evidence>
<sequence>MSSDDTTSYPVEFLNSLDLSGVPSHVGIEGRCTRFVNAQRGCAKIMQQYSVANHRTRKAYFEGPNLNWRSQQRQCSYTTHPNHTQY</sequence>
<proteinExistence type="predicted"/>
<dbReference type="EMBL" id="BMAU01021190">
    <property type="protein sequence ID" value="GFX95982.1"/>
    <property type="molecule type" value="Genomic_DNA"/>
</dbReference>
<name>A0A8X6RVV0_TRICX</name>
<comment type="caution">
    <text evidence="1">The sequence shown here is derived from an EMBL/GenBank/DDBJ whole genome shotgun (WGS) entry which is preliminary data.</text>
</comment>
<accession>A0A8X6RVV0</accession>
<keyword evidence="2" id="KW-1185">Reference proteome</keyword>
<evidence type="ECO:0000313" key="1">
    <source>
        <dbReference type="EMBL" id="GFX95982.1"/>
    </source>
</evidence>
<dbReference type="Proteomes" id="UP000887159">
    <property type="component" value="Unassembled WGS sequence"/>
</dbReference>
<organism evidence="1 2">
    <name type="scientific">Trichonephila clavipes</name>
    <name type="common">Golden silk orbweaver</name>
    <name type="synonym">Nephila clavipes</name>
    <dbReference type="NCBI Taxonomy" id="2585209"/>
    <lineage>
        <taxon>Eukaryota</taxon>
        <taxon>Metazoa</taxon>
        <taxon>Ecdysozoa</taxon>
        <taxon>Arthropoda</taxon>
        <taxon>Chelicerata</taxon>
        <taxon>Arachnida</taxon>
        <taxon>Araneae</taxon>
        <taxon>Araneomorphae</taxon>
        <taxon>Entelegynae</taxon>
        <taxon>Araneoidea</taxon>
        <taxon>Nephilidae</taxon>
        <taxon>Trichonephila</taxon>
    </lineage>
</organism>
<reference evidence="1" key="1">
    <citation type="submission" date="2020-08" db="EMBL/GenBank/DDBJ databases">
        <title>Multicomponent nature underlies the extraordinary mechanical properties of spider dragline silk.</title>
        <authorList>
            <person name="Kono N."/>
            <person name="Nakamura H."/>
            <person name="Mori M."/>
            <person name="Yoshida Y."/>
            <person name="Ohtoshi R."/>
            <person name="Malay A.D."/>
            <person name="Moran D.A.P."/>
            <person name="Tomita M."/>
            <person name="Numata K."/>
            <person name="Arakawa K."/>
        </authorList>
    </citation>
    <scope>NUCLEOTIDE SEQUENCE</scope>
</reference>
<gene>
    <name evidence="1" type="ORF">TNCV_2288721</name>
</gene>
<dbReference type="AlphaFoldDB" id="A0A8X6RVV0"/>
<protein>
    <submittedName>
        <fullName evidence="1">Uncharacterized protein</fullName>
    </submittedName>
</protein>